<dbReference type="EMBL" id="JAIUJR010000001">
    <property type="protein sequence ID" value="MCA0131586.1"/>
    <property type="molecule type" value="Genomic_DNA"/>
</dbReference>
<organism evidence="1 2">
    <name type="scientific">Winogradskyella alexanderae</name>
    <dbReference type="NCBI Taxonomy" id="2877123"/>
    <lineage>
        <taxon>Bacteria</taxon>
        <taxon>Pseudomonadati</taxon>
        <taxon>Bacteroidota</taxon>
        <taxon>Flavobacteriia</taxon>
        <taxon>Flavobacteriales</taxon>
        <taxon>Flavobacteriaceae</taxon>
        <taxon>Winogradskyella</taxon>
    </lineage>
</organism>
<keyword evidence="2" id="KW-1185">Reference proteome</keyword>
<accession>A0ABS7XRB9</accession>
<name>A0ABS7XRB9_9FLAO</name>
<reference evidence="2" key="1">
    <citation type="submission" date="2023-07" db="EMBL/GenBank/DDBJ databases">
        <authorList>
            <person name="Yue Y."/>
        </authorList>
    </citation>
    <scope>NUCLEOTIDE SEQUENCE [LARGE SCALE GENOMIC DNA]</scope>
    <source>
        <strain evidence="2">D23</strain>
    </source>
</reference>
<gene>
    <name evidence="1" type="ORF">LBU54_03250</name>
</gene>
<proteinExistence type="predicted"/>
<evidence type="ECO:0008006" key="3">
    <source>
        <dbReference type="Google" id="ProtNLM"/>
    </source>
</evidence>
<evidence type="ECO:0000313" key="1">
    <source>
        <dbReference type="EMBL" id="MCA0131586.1"/>
    </source>
</evidence>
<dbReference type="PROSITE" id="PS51257">
    <property type="entry name" value="PROKAR_LIPOPROTEIN"/>
    <property type="match status" value="1"/>
</dbReference>
<dbReference type="Proteomes" id="UP001198901">
    <property type="component" value="Unassembled WGS sequence"/>
</dbReference>
<protein>
    <recommendedName>
        <fullName evidence="3">TonB C-terminal domain-containing protein</fullName>
    </recommendedName>
</protein>
<sequence>MRFVASLFVLFFVTSCNYFEKEKVYSEDLLKEELQTFNWNEVDTYPTFSTCDSLTRKEDSKRCFQNTLITKVNTYLNEQNLVVTNDVSDTIILQLTIDKSGNLSVESIAYKPETKMEIPEIDSLLINSLKTVPKIYPAIKRGQQVTTSFEFPVVVKIN</sequence>
<comment type="caution">
    <text evidence="1">The sequence shown here is derived from an EMBL/GenBank/DDBJ whole genome shotgun (WGS) entry which is preliminary data.</text>
</comment>
<evidence type="ECO:0000313" key="2">
    <source>
        <dbReference type="Proteomes" id="UP001198901"/>
    </source>
</evidence>
<dbReference type="RefSeq" id="WP_224525763.1">
    <property type="nucleotide sequence ID" value="NZ_JAIUJR010000001.1"/>
</dbReference>